<keyword evidence="2" id="KW-1185">Reference proteome</keyword>
<dbReference type="EMBL" id="BQNB010012032">
    <property type="protein sequence ID" value="GJS98292.1"/>
    <property type="molecule type" value="Genomic_DNA"/>
</dbReference>
<organism evidence="1 2">
    <name type="scientific">Tanacetum coccineum</name>
    <dbReference type="NCBI Taxonomy" id="301880"/>
    <lineage>
        <taxon>Eukaryota</taxon>
        <taxon>Viridiplantae</taxon>
        <taxon>Streptophyta</taxon>
        <taxon>Embryophyta</taxon>
        <taxon>Tracheophyta</taxon>
        <taxon>Spermatophyta</taxon>
        <taxon>Magnoliopsida</taxon>
        <taxon>eudicotyledons</taxon>
        <taxon>Gunneridae</taxon>
        <taxon>Pentapetalae</taxon>
        <taxon>asterids</taxon>
        <taxon>campanulids</taxon>
        <taxon>Asterales</taxon>
        <taxon>Asteraceae</taxon>
        <taxon>Asteroideae</taxon>
        <taxon>Anthemideae</taxon>
        <taxon>Anthemidinae</taxon>
        <taxon>Tanacetum</taxon>
    </lineage>
</organism>
<accession>A0ABQ5AAW7</accession>
<gene>
    <name evidence="1" type="ORF">Tco_0819462</name>
</gene>
<reference evidence="1" key="1">
    <citation type="journal article" date="2022" name="Int. J. Mol. Sci.">
        <title>Draft Genome of Tanacetum Coccineum: Genomic Comparison of Closely Related Tanacetum-Family Plants.</title>
        <authorList>
            <person name="Yamashiro T."/>
            <person name="Shiraishi A."/>
            <person name="Nakayama K."/>
            <person name="Satake H."/>
        </authorList>
    </citation>
    <scope>NUCLEOTIDE SEQUENCE</scope>
</reference>
<sequence length="72" mass="7969">MDSIMTPPAVEMTYTKTVEMSNPSDLFHLKGLFLHSPCKRPDTTCNITNYANPTSRIWHALGEIDSGGAPYP</sequence>
<reference evidence="1" key="2">
    <citation type="submission" date="2022-01" db="EMBL/GenBank/DDBJ databases">
        <authorList>
            <person name="Yamashiro T."/>
            <person name="Shiraishi A."/>
            <person name="Satake H."/>
            <person name="Nakayama K."/>
        </authorList>
    </citation>
    <scope>NUCLEOTIDE SEQUENCE</scope>
</reference>
<evidence type="ECO:0000313" key="2">
    <source>
        <dbReference type="Proteomes" id="UP001151760"/>
    </source>
</evidence>
<evidence type="ECO:0000313" key="1">
    <source>
        <dbReference type="EMBL" id="GJS98292.1"/>
    </source>
</evidence>
<name>A0ABQ5AAW7_9ASTR</name>
<comment type="caution">
    <text evidence="1">The sequence shown here is derived from an EMBL/GenBank/DDBJ whole genome shotgun (WGS) entry which is preliminary data.</text>
</comment>
<dbReference type="Proteomes" id="UP001151760">
    <property type="component" value="Unassembled WGS sequence"/>
</dbReference>
<proteinExistence type="predicted"/>
<protein>
    <submittedName>
        <fullName evidence="1">Uncharacterized protein</fullName>
    </submittedName>
</protein>